<feature type="compositionally biased region" description="Low complexity" evidence="7">
    <location>
        <begin position="381"/>
        <end position="395"/>
    </location>
</feature>
<evidence type="ECO:0000256" key="3">
    <source>
        <dbReference type="ARBA" id="ARBA00022741"/>
    </source>
</evidence>
<keyword evidence="10" id="KW-1185">Reference proteome</keyword>
<dbReference type="Pfam" id="PF00400">
    <property type="entry name" value="WD40"/>
    <property type="match status" value="7"/>
</dbReference>
<dbReference type="SUPFAM" id="SSF56112">
    <property type="entry name" value="Protein kinase-like (PK-like)"/>
    <property type="match status" value="1"/>
</dbReference>
<evidence type="ECO:0000256" key="6">
    <source>
        <dbReference type="PROSITE-ProRule" id="PRU10141"/>
    </source>
</evidence>
<feature type="repeat" description="WD" evidence="5">
    <location>
        <begin position="555"/>
        <end position="596"/>
    </location>
</feature>
<dbReference type="Gene3D" id="3.30.200.20">
    <property type="entry name" value="Phosphorylase Kinase, domain 1"/>
    <property type="match status" value="1"/>
</dbReference>
<protein>
    <submittedName>
        <fullName evidence="9">Serine/threonine protein kinase</fullName>
    </submittedName>
</protein>
<dbReference type="GO" id="GO:0005524">
    <property type="term" value="F:ATP binding"/>
    <property type="evidence" value="ECO:0007669"/>
    <property type="project" value="UniProtKB-UniRule"/>
</dbReference>
<dbReference type="InterPro" id="IPR036322">
    <property type="entry name" value="WD40_repeat_dom_sf"/>
</dbReference>
<keyword evidence="1 5" id="KW-0853">WD repeat</keyword>
<feature type="compositionally biased region" description="Pro residues" evidence="7">
    <location>
        <begin position="298"/>
        <end position="312"/>
    </location>
</feature>
<dbReference type="InterPro" id="IPR000719">
    <property type="entry name" value="Prot_kinase_dom"/>
</dbReference>
<evidence type="ECO:0000256" key="2">
    <source>
        <dbReference type="ARBA" id="ARBA00022737"/>
    </source>
</evidence>
<evidence type="ECO:0000256" key="5">
    <source>
        <dbReference type="PROSITE-ProRule" id="PRU00221"/>
    </source>
</evidence>
<evidence type="ECO:0000259" key="8">
    <source>
        <dbReference type="PROSITE" id="PS50011"/>
    </source>
</evidence>
<dbReference type="InterPro" id="IPR019775">
    <property type="entry name" value="WD40_repeat_CS"/>
</dbReference>
<dbReference type="OrthoDB" id="951193at2"/>
<dbReference type="InterPro" id="IPR001680">
    <property type="entry name" value="WD40_rpt"/>
</dbReference>
<dbReference type="AlphaFoldDB" id="A0A4U3M1G8"/>
<feature type="repeat" description="WD" evidence="5">
    <location>
        <begin position="723"/>
        <end position="757"/>
    </location>
</feature>
<dbReference type="PROSITE" id="PS50011">
    <property type="entry name" value="PROTEIN_KINASE_DOM"/>
    <property type="match status" value="1"/>
</dbReference>
<dbReference type="InterPro" id="IPR008271">
    <property type="entry name" value="Ser/Thr_kinase_AS"/>
</dbReference>
<evidence type="ECO:0000256" key="1">
    <source>
        <dbReference type="ARBA" id="ARBA00022574"/>
    </source>
</evidence>
<keyword evidence="9" id="KW-0723">Serine/threonine-protein kinase</keyword>
<keyword evidence="3 6" id="KW-0547">Nucleotide-binding</keyword>
<dbReference type="InterPro" id="IPR015943">
    <property type="entry name" value="WD40/YVTN_repeat-like_dom_sf"/>
</dbReference>
<name>A0A4U3M1G8_9ACTN</name>
<reference evidence="9 10" key="1">
    <citation type="submission" date="2019-04" db="EMBL/GenBank/DDBJ databases">
        <title>Herbidospora sp. NEAU-GS14.nov., a novel actinomycete isolated from soil.</title>
        <authorList>
            <person name="Han L."/>
        </authorList>
    </citation>
    <scope>NUCLEOTIDE SEQUENCE [LARGE SCALE GENOMIC DNA]</scope>
    <source>
        <strain evidence="9 10">NEAU-GS14</strain>
    </source>
</reference>
<dbReference type="PRINTS" id="PR00320">
    <property type="entry name" value="GPROTEINBRPT"/>
</dbReference>
<dbReference type="SMART" id="SM00220">
    <property type="entry name" value="S_TKc"/>
    <property type="match status" value="1"/>
</dbReference>
<comment type="caution">
    <text evidence="9">The sequence shown here is derived from an EMBL/GenBank/DDBJ whole genome shotgun (WGS) entry which is preliminary data.</text>
</comment>
<feature type="region of interest" description="Disordered" evidence="7">
    <location>
        <begin position="292"/>
        <end position="417"/>
    </location>
</feature>
<dbReference type="PANTHER" id="PTHR22847:SF637">
    <property type="entry name" value="WD REPEAT DOMAIN 5B"/>
    <property type="match status" value="1"/>
</dbReference>
<dbReference type="CDD" id="cd00200">
    <property type="entry name" value="WD40"/>
    <property type="match status" value="1"/>
</dbReference>
<keyword evidence="9" id="KW-0808">Transferase</keyword>
<dbReference type="PROSITE" id="PS00678">
    <property type="entry name" value="WD_REPEATS_1"/>
    <property type="match status" value="3"/>
</dbReference>
<dbReference type="Proteomes" id="UP000308705">
    <property type="component" value="Unassembled WGS sequence"/>
</dbReference>
<evidence type="ECO:0000256" key="7">
    <source>
        <dbReference type="SAM" id="MobiDB-lite"/>
    </source>
</evidence>
<feature type="repeat" description="WD" evidence="5">
    <location>
        <begin position="597"/>
        <end position="638"/>
    </location>
</feature>
<dbReference type="InterPro" id="IPR011009">
    <property type="entry name" value="Kinase-like_dom_sf"/>
</dbReference>
<dbReference type="PROSITE" id="PS00107">
    <property type="entry name" value="PROTEIN_KINASE_ATP"/>
    <property type="match status" value="1"/>
</dbReference>
<dbReference type="EMBL" id="SZQA01000050">
    <property type="protein sequence ID" value="TKK80997.1"/>
    <property type="molecule type" value="Genomic_DNA"/>
</dbReference>
<dbReference type="Pfam" id="PF00069">
    <property type="entry name" value="Pkinase"/>
    <property type="match status" value="1"/>
</dbReference>
<feature type="repeat" description="WD" evidence="5">
    <location>
        <begin position="681"/>
        <end position="722"/>
    </location>
</feature>
<feature type="compositionally biased region" description="Low complexity" evidence="7">
    <location>
        <begin position="402"/>
        <end position="417"/>
    </location>
</feature>
<sequence length="757" mass="77740">MEPRLGAAGPRMPRVGAGPSDRGSPTLDQLLPDDPDLIGPYRLEGRLGAGGMGEVFLARSPGGRVVVVKRIHRHHARDPEFRVRFTREIDAARRVGGHFTAQVIAADPAADLPWMAAAHIPGPSLQALVSQRGPLPVETVIALGAALAEGLAAIHDCGLIHRDLKPANVICADDGPRIIDFGIARPLDAAALTETGALVGTYSHMSPERINGHPATPAADVFSLGCVLVFAATGQSPYAASTLPAVIHRITSGDPDLTRVTADLRPLITACLTTDPAARPAVAEILATLGPAAHRRPPGNPWPAAHQPPPGILPLDGHQPLPGDPWPAAHQLSPGNPSRVAHEPLPGDPSLAAHGPPPGNPPLAAHRPAPGYASPAAHQQPSGGPSPSGRSSRPGYLSEGFSPPSQGSPSGQLSQGERPLPLLSRILPRRALLAGGVAVGATIVVVGASRIFGGEEPVAVTKVSARLVKTLTGHEGEVYSVASNPDGTLLASGGADRTVRLWDPAGVARPGTLAGHESNVYAVAFTGDARLLISGGGDRLARLWDVADRVTLTSLPGGDDGVNAVASTDDGTVIATGGGDGTVRLWDPASGARTAVLTGHGGAVMAVSFSPDGKRLATSGTDETVRIWDVARRALLHTLTAHEGWVSAVAFSPDGKLLVSGGADRVVRLWDPADGTETGTLPGHDAGIAVVAFSRDGRVLATGSGDRTVRLWDPADRTRLATLTGHTAAVGAVAFNHDGTLLATGGADATVRLWEIR</sequence>
<gene>
    <name evidence="9" type="ORF">FDA94_34390</name>
</gene>
<dbReference type="PROSITE" id="PS00108">
    <property type="entry name" value="PROTEIN_KINASE_ST"/>
    <property type="match status" value="1"/>
</dbReference>
<dbReference type="PROSITE" id="PS50082">
    <property type="entry name" value="WD_REPEATS_2"/>
    <property type="match status" value="7"/>
</dbReference>
<evidence type="ECO:0000313" key="10">
    <source>
        <dbReference type="Proteomes" id="UP000308705"/>
    </source>
</evidence>
<dbReference type="PANTHER" id="PTHR22847">
    <property type="entry name" value="WD40 REPEAT PROTEIN"/>
    <property type="match status" value="1"/>
</dbReference>
<feature type="repeat" description="WD" evidence="5">
    <location>
        <begin position="471"/>
        <end position="503"/>
    </location>
</feature>
<dbReference type="Gene3D" id="2.130.10.10">
    <property type="entry name" value="YVTN repeat-like/Quinoprotein amine dehydrogenase"/>
    <property type="match status" value="3"/>
</dbReference>
<feature type="region of interest" description="Disordered" evidence="7">
    <location>
        <begin position="1"/>
        <end position="31"/>
    </location>
</feature>
<feature type="binding site" evidence="6">
    <location>
        <position position="69"/>
    </location>
    <ligand>
        <name>ATP</name>
        <dbReference type="ChEBI" id="CHEBI:30616"/>
    </ligand>
</feature>
<keyword evidence="2" id="KW-0677">Repeat</keyword>
<dbReference type="Gene3D" id="1.10.510.10">
    <property type="entry name" value="Transferase(Phosphotransferase) domain 1"/>
    <property type="match status" value="1"/>
</dbReference>
<dbReference type="SMART" id="SM00320">
    <property type="entry name" value="WD40"/>
    <property type="match status" value="7"/>
</dbReference>
<dbReference type="PROSITE" id="PS50294">
    <property type="entry name" value="WD_REPEATS_REGION"/>
    <property type="match status" value="7"/>
</dbReference>
<feature type="domain" description="Protein kinase" evidence="8">
    <location>
        <begin position="41"/>
        <end position="303"/>
    </location>
</feature>
<evidence type="ECO:0000256" key="4">
    <source>
        <dbReference type="ARBA" id="ARBA00022840"/>
    </source>
</evidence>
<organism evidence="9 10">
    <name type="scientific">Herbidospora galbida</name>
    <dbReference type="NCBI Taxonomy" id="2575442"/>
    <lineage>
        <taxon>Bacteria</taxon>
        <taxon>Bacillati</taxon>
        <taxon>Actinomycetota</taxon>
        <taxon>Actinomycetes</taxon>
        <taxon>Streptosporangiales</taxon>
        <taxon>Streptosporangiaceae</taxon>
        <taxon>Herbidospora</taxon>
    </lineage>
</organism>
<keyword evidence="9" id="KW-0418">Kinase</keyword>
<dbReference type="SUPFAM" id="SSF50978">
    <property type="entry name" value="WD40 repeat-like"/>
    <property type="match status" value="1"/>
</dbReference>
<dbReference type="InterPro" id="IPR020472">
    <property type="entry name" value="WD40_PAC1"/>
</dbReference>
<keyword evidence="4 6" id="KW-0067">ATP-binding</keyword>
<dbReference type="InterPro" id="IPR017441">
    <property type="entry name" value="Protein_kinase_ATP_BS"/>
</dbReference>
<evidence type="ECO:0000313" key="9">
    <source>
        <dbReference type="EMBL" id="TKK80997.1"/>
    </source>
</evidence>
<feature type="repeat" description="WD" evidence="5">
    <location>
        <begin position="639"/>
        <end position="680"/>
    </location>
</feature>
<feature type="repeat" description="WD" evidence="5">
    <location>
        <begin position="513"/>
        <end position="554"/>
    </location>
</feature>
<accession>A0A4U3M1G8</accession>
<proteinExistence type="predicted"/>
<dbReference type="CDD" id="cd14014">
    <property type="entry name" value="STKc_PknB_like"/>
    <property type="match status" value="1"/>
</dbReference>
<dbReference type="GO" id="GO:0004674">
    <property type="term" value="F:protein serine/threonine kinase activity"/>
    <property type="evidence" value="ECO:0007669"/>
    <property type="project" value="UniProtKB-KW"/>
</dbReference>